<evidence type="ECO:0000313" key="1">
    <source>
        <dbReference type="EMBL" id="QJA76872.1"/>
    </source>
</evidence>
<dbReference type="EMBL" id="MT142249">
    <property type="protein sequence ID" value="QJA76872.1"/>
    <property type="molecule type" value="Genomic_DNA"/>
</dbReference>
<reference evidence="1" key="1">
    <citation type="submission" date="2020-03" db="EMBL/GenBank/DDBJ databases">
        <title>The deep terrestrial virosphere.</title>
        <authorList>
            <person name="Holmfeldt K."/>
            <person name="Nilsson E."/>
            <person name="Simone D."/>
            <person name="Lopez-Fernandez M."/>
            <person name="Wu X."/>
            <person name="de Brujin I."/>
            <person name="Lundin D."/>
            <person name="Andersson A."/>
            <person name="Bertilsson S."/>
            <person name="Dopson M."/>
        </authorList>
    </citation>
    <scope>NUCLEOTIDE SEQUENCE</scope>
    <source>
        <strain evidence="1">MM415A01405</strain>
        <strain evidence="2">TM448B01489</strain>
    </source>
</reference>
<gene>
    <name evidence="1" type="ORF">MM415A01405_0003</name>
    <name evidence="2" type="ORF">TM448B01489_0005</name>
</gene>
<accession>A0A6M3K5T7</accession>
<evidence type="ECO:0000313" key="2">
    <source>
        <dbReference type="EMBL" id="QJH99093.1"/>
    </source>
</evidence>
<organism evidence="1">
    <name type="scientific">viral metagenome</name>
    <dbReference type="NCBI Taxonomy" id="1070528"/>
    <lineage>
        <taxon>unclassified sequences</taxon>
        <taxon>metagenomes</taxon>
        <taxon>organismal metagenomes</taxon>
    </lineage>
</organism>
<name>A0A6M3K5T7_9ZZZZ</name>
<dbReference type="EMBL" id="MT144768">
    <property type="protein sequence ID" value="QJH99093.1"/>
    <property type="molecule type" value="Genomic_DNA"/>
</dbReference>
<proteinExistence type="predicted"/>
<sequence>MATPEIPNIPMGTPKALHEFLRKMKEVANILAGKQGNLSDRAVTFQDMIDLGLSSSSGESVGWSGWFDDGTNFRVTVESGIITDVSDSDTAGHS</sequence>
<dbReference type="AlphaFoldDB" id="A0A6M3K5T7"/>
<protein>
    <submittedName>
        <fullName evidence="1">Uncharacterized protein</fullName>
    </submittedName>
</protein>